<proteinExistence type="predicted"/>
<dbReference type="GO" id="GO:0019450">
    <property type="term" value="P:L-cysteine catabolic process to pyruvate"/>
    <property type="evidence" value="ECO:0007669"/>
    <property type="project" value="TreeGrafter"/>
</dbReference>
<reference evidence="1 2" key="1">
    <citation type="submission" date="2018-06" db="EMBL/GenBank/DDBJ databases">
        <authorList>
            <consortium name="Pathogen Informatics"/>
            <person name="Doyle S."/>
        </authorList>
    </citation>
    <scope>NUCLEOTIDE SEQUENCE [LARGE SCALE GENOMIC DNA]</scope>
    <source>
        <strain evidence="1 2">NCTC5050</strain>
    </source>
</reference>
<dbReference type="GO" id="GO:0080146">
    <property type="term" value="F:L-cysteine desulfhydrase activity"/>
    <property type="evidence" value="ECO:0007669"/>
    <property type="project" value="TreeGrafter"/>
</dbReference>
<accession>A0A378AWT3</accession>
<sequence length="159" mass="17327">MGVTIPGTTVCGVPLAAAIGAFGGDPQKGLKTLEDITPRHVEMAQKLIANNAVDIAVEETPDFIHLDLTLSAGENCCRVVVKGTHTNVVELYINGQPQPLSEKQNTSTQRETLPTFSLQQAYEFINRVDFNDIRFILDAARLNSALAAEGKTKKIWPEH</sequence>
<evidence type="ECO:0000313" key="2">
    <source>
        <dbReference type="Proteomes" id="UP000255382"/>
    </source>
</evidence>
<gene>
    <name evidence="1" type="ORF">NCTC5050_03507</name>
</gene>
<keyword evidence="2" id="KW-1185">Reference proteome</keyword>
<name>A0A378AWT3_KLEPO</name>
<dbReference type="PANTHER" id="PTHR30501">
    <property type="entry name" value="UPF0597 PROTEIN YHAM"/>
    <property type="match status" value="1"/>
</dbReference>
<evidence type="ECO:0000313" key="1">
    <source>
        <dbReference type="EMBL" id="STV23325.1"/>
    </source>
</evidence>
<protein>
    <submittedName>
        <fullName evidence="1">Inner membrane protein</fullName>
    </submittedName>
</protein>
<dbReference type="InterPro" id="IPR021144">
    <property type="entry name" value="UPF0597"/>
</dbReference>
<dbReference type="EMBL" id="UGLZ01000005">
    <property type="protein sequence ID" value="STV23325.1"/>
    <property type="molecule type" value="Genomic_DNA"/>
</dbReference>
<dbReference type="Proteomes" id="UP000255382">
    <property type="component" value="Unassembled WGS sequence"/>
</dbReference>
<organism evidence="1 2">
    <name type="scientific">Klebsiella pneumoniae subsp. ozaenae</name>
    <dbReference type="NCBI Taxonomy" id="574"/>
    <lineage>
        <taxon>Bacteria</taxon>
        <taxon>Pseudomonadati</taxon>
        <taxon>Pseudomonadota</taxon>
        <taxon>Gammaproteobacteria</taxon>
        <taxon>Enterobacterales</taxon>
        <taxon>Enterobacteriaceae</taxon>
        <taxon>Klebsiella/Raoultella group</taxon>
        <taxon>Klebsiella</taxon>
        <taxon>Klebsiella pneumoniae complex</taxon>
    </lineage>
</organism>
<dbReference type="PANTHER" id="PTHR30501:SF2">
    <property type="entry name" value="UPF0597 PROTEIN YHAM"/>
    <property type="match status" value="1"/>
</dbReference>
<dbReference type="AlphaFoldDB" id="A0A378AWT3"/>